<sequence>FLQLIAVYPIMRLLKVLVSDPSVVKSIKTQLESSGKLNKALKIGKEQNQELNTTVLTLPTLFLEHEQNELNSTLSTHNESQFTTSAYEYIQQLNDGPESEPIFQYLSSIIPDSNPLKQTLLANSPKKYTIYPPMLLINNHNTFDSPEWTQYLSTINATEFFNDLLTQCFNASNLTHIALNKPIIEQDILRRPFNIIPLHGDFGPEPTDQMYDTPTEKDFQEAFWCGVVQNGIKQVWAPRYTMFSRGNIKEKARILNTFKNVKERCVIDMYAGIGYFTLSYLKLGAKNLYCFELNPWSIKGLMLGCEANKIKYKMVRRGEKVETAGNDVRCFIFQESNEHVLERLQELRELGLTMDITHFNLGLLPSSKQSWEHTINAFIQFSNEKCCDVHVHENVSVADLPEFMSLTKAELTELGQGIVSVKDLHLEKIKTFAPDVWHICADFRVMKKV</sequence>
<reference evidence="8" key="1">
    <citation type="journal article" date="2021" name="Open Biol.">
        <title>Shared evolutionary footprints suggest mitochondrial oxidative damage underlies multiple complex I losses in fungi.</title>
        <authorList>
            <person name="Schikora-Tamarit M.A."/>
            <person name="Marcet-Houben M."/>
            <person name="Nosek J."/>
            <person name="Gabaldon T."/>
        </authorList>
    </citation>
    <scope>NUCLEOTIDE SEQUENCE</scope>
    <source>
        <strain evidence="8">CBS2887</strain>
    </source>
</reference>
<comment type="catalytic activity">
    <reaction evidence="6">
        <text>4-demethylwyosine(37) in tRNA(Phe) + S-adenosyl-L-methionine = 4-demethyl-7-[(3S)-3-amino-3-carboxypropyl]wyosine(37) in tRNA(Phe) + S-methyl-5'-thioadenosine + H(+)</text>
        <dbReference type="Rhea" id="RHEA:36355"/>
        <dbReference type="Rhea" id="RHEA-COMP:10164"/>
        <dbReference type="Rhea" id="RHEA-COMP:10378"/>
        <dbReference type="ChEBI" id="CHEBI:15378"/>
        <dbReference type="ChEBI" id="CHEBI:17509"/>
        <dbReference type="ChEBI" id="CHEBI:59789"/>
        <dbReference type="ChEBI" id="CHEBI:64315"/>
        <dbReference type="ChEBI" id="CHEBI:73550"/>
        <dbReference type="EC" id="2.5.1.114"/>
    </reaction>
</comment>
<dbReference type="Pfam" id="PF02475">
    <property type="entry name" value="TRM5-TYW2_MTfase"/>
    <property type="match status" value="1"/>
</dbReference>
<dbReference type="GO" id="GO:0030488">
    <property type="term" value="P:tRNA methylation"/>
    <property type="evidence" value="ECO:0007669"/>
    <property type="project" value="TreeGrafter"/>
</dbReference>
<evidence type="ECO:0000256" key="6">
    <source>
        <dbReference type="ARBA" id="ARBA00049400"/>
    </source>
</evidence>
<dbReference type="PANTHER" id="PTHR23245:SF25">
    <property type="entry name" value="TRNA WYBUTOSINE-SYNTHESIZING PROTEIN 2 HOMOLOG"/>
    <property type="match status" value="1"/>
</dbReference>
<dbReference type="SUPFAM" id="SSF53335">
    <property type="entry name" value="S-adenosyl-L-methionine-dependent methyltransferases"/>
    <property type="match status" value="1"/>
</dbReference>
<dbReference type="EMBL" id="JAEUBG010001337">
    <property type="protein sequence ID" value="KAH3686556.1"/>
    <property type="molecule type" value="Genomic_DNA"/>
</dbReference>
<evidence type="ECO:0000256" key="1">
    <source>
        <dbReference type="ARBA" id="ARBA00004797"/>
    </source>
</evidence>
<dbReference type="InterPro" id="IPR030382">
    <property type="entry name" value="MeTrfase_TRM5/TYW2"/>
</dbReference>
<reference evidence="8" key="2">
    <citation type="submission" date="2021-01" db="EMBL/GenBank/DDBJ databases">
        <authorList>
            <person name="Schikora-Tamarit M.A."/>
        </authorList>
    </citation>
    <scope>NUCLEOTIDE SEQUENCE</scope>
    <source>
        <strain evidence="8">CBS2887</strain>
    </source>
</reference>
<keyword evidence="3" id="KW-0808">Transferase</keyword>
<evidence type="ECO:0000313" key="8">
    <source>
        <dbReference type="EMBL" id="KAH3686556.1"/>
    </source>
</evidence>
<organism evidence="8 9">
    <name type="scientific">Wickerhamomyces pijperi</name>
    <name type="common">Yeast</name>
    <name type="synonym">Pichia pijperi</name>
    <dbReference type="NCBI Taxonomy" id="599730"/>
    <lineage>
        <taxon>Eukaryota</taxon>
        <taxon>Fungi</taxon>
        <taxon>Dikarya</taxon>
        <taxon>Ascomycota</taxon>
        <taxon>Saccharomycotina</taxon>
        <taxon>Saccharomycetes</taxon>
        <taxon>Phaffomycetales</taxon>
        <taxon>Wickerhamomycetaceae</taxon>
        <taxon>Wickerhamomyces</taxon>
    </lineage>
</organism>
<comment type="caution">
    <text evidence="8">The sequence shown here is derived from an EMBL/GenBank/DDBJ whole genome shotgun (WGS) entry which is preliminary data.</text>
</comment>
<feature type="non-terminal residue" evidence="8">
    <location>
        <position position="1"/>
    </location>
</feature>
<accession>A0A9P8TQ55</accession>
<evidence type="ECO:0000259" key="7">
    <source>
        <dbReference type="PROSITE" id="PS51684"/>
    </source>
</evidence>
<evidence type="ECO:0000256" key="2">
    <source>
        <dbReference type="ARBA" id="ARBA00012265"/>
    </source>
</evidence>
<dbReference type="InterPro" id="IPR056743">
    <property type="entry name" value="TRM5-TYW2-like_MTfase"/>
</dbReference>
<comment type="pathway">
    <text evidence="1">tRNA modification; wybutosine-tRNA(Phe) biosynthesis.</text>
</comment>
<proteinExistence type="predicted"/>
<dbReference type="Proteomes" id="UP000774326">
    <property type="component" value="Unassembled WGS sequence"/>
</dbReference>
<dbReference type="AlphaFoldDB" id="A0A9P8TQ55"/>
<evidence type="ECO:0000256" key="3">
    <source>
        <dbReference type="ARBA" id="ARBA00022679"/>
    </source>
</evidence>
<dbReference type="InterPro" id="IPR029063">
    <property type="entry name" value="SAM-dependent_MTases_sf"/>
</dbReference>
<dbReference type="GO" id="GO:0005737">
    <property type="term" value="C:cytoplasm"/>
    <property type="evidence" value="ECO:0007669"/>
    <property type="project" value="TreeGrafter"/>
</dbReference>
<dbReference type="GO" id="GO:0031591">
    <property type="term" value="P:wybutosine biosynthetic process"/>
    <property type="evidence" value="ECO:0007669"/>
    <property type="project" value="InterPro"/>
</dbReference>
<dbReference type="EC" id="2.5.1.114" evidence="2"/>
<feature type="domain" description="SAM-dependent methyltransferase TRM5/TYW2-type" evidence="7">
    <location>
        <begin position="166"/>
        <end position="447"/>
    </location>
</feature>
<keyword evidence="9" id="KW-1185">Reference proteome</keyword>
<dbReference type="PIRSF" id="PIRSF038972">
    <property type="entry name" value="Trm12"/>
    <property type="match status" value="1"/>
</dbReference>
<keyword evidence="4" id="KW-0949">S-adenosyl-L-methionine</keyword>
<evidence type="ECO:0000256" key="4">
    <source>
        <dbReference type="ARBA" id="ARBA00022691"/>
    </source>
</evidence>
<name>A0A9P8TQ55_WICPI</name>
<dbReference type="PROSITE" id="PS51684">
    <property type="entry name" value="SAM_MT_TRM5_TYW2"/>
    <property type="match status" value="1"/>
</dbReference>
<dbReference type="GO" id="GO:0102522">
    <property type="term" value="F:tRNA 4-demethylwyosine alpha-amino-alpha-carboxypropyltransferase activity"/>
    <property type="evidence" value="ECO:0007669"/>
    <property type="project" value="UniProtKB-EC"/>
</dbReference>
<dbReference type="GO" id="GO:0008757">
    <property type="term" value="F:S-adenosylmethionine-dependent methyltransferase activity"/>
    <property type="evidence" value="ECO:0007669"/>
    <property type="project" value="InterPro"/>
</dbReference>
<dbReference type="InterPro" id="IPR026274">
    <property type="entry name" value="tRNA_wybutosine_synth_prot_2"/>
</dbReference>
<protein>
    <recommendedName>
        <fullName evidence="2">tRNA(Phe) (4-demethylwyosine(37)-C(7)) aminocarboxypropyltransferase</fullName>
        <ecNumber evidence="2">2.5.1.114</ecNumber>
    </recommendedName>
</protein>
<dbReference type="Gene3D" id="3.40.50.150">
    <property type="entry name" value="Vaccinia Virus protein VP39"/>
    <property type="match status" value="1"/>
</dbReference>
<gene>
    <name evidence="8" type="ORF">WICPIJ_002454</name>
</gene>
<dbReference type="OrthoDB" id="2387925at2759"/>
<dbReference type="PANTHER" id="PTHR23245">
    <property type="entry name" value="TRNA METHYLTRANSFERASE"/>
    <property type="match status" value="1"/>
</dbReference>
<evidence type="ECO:0000256" key="5">
    <source>
        <dbReference type="ARBA" id="ARBA00022694"/>
    </source>
</evidence>
<keyword evidence="5" id="KW-0819">tRNA processing</keyword>
<evidence type="ECO:0000313" key="9">
    <source>
        <dbReference type="Proteomes" id="UP000774326"/>
    </source>
</evidence>
<dbReference type="GO" id="GO:0008175">
    <property type="term" value="F:tRNA methyltransferase activity"/>
    <property type="evidence" value="ECO:0007669"/>
    <property type="project" value="TreeGrafter"/>
</dbReference>